<keyword evidence="2" id="KW-1185">Reference proteome</keyword>
<name>A0A0P1B023_PLAHL</name>
<evidence type="ECO:0000313" key="2">
    <source>
        <dbReference type="Proteomes" id="UP000054928"/>
    </source>
</evidence>
<dbReference type="AlphaFoldDB" id="A0A0P1B023"/>
<dbReference type="Proteomes" id="UP000054928">
    <property type="component" value="Unassembled WGS sequence"/>
</dbReference>
<protein>
    <submittedName>
        <fullName evidence="1">Uncharacterized protein</fullName>
    </submittedName>
</protein>
<reference evidence="2" key="1">
    <citation type="submission" date="2014-09" db="EMBL/GenBank/DDBJ databases">
        <authorList>
            <person name="Sharma Rahul"/>
            <person name="Thines Marco"/>
        </authorList>
    </citation>
    <scope>NUCLEOTIDE SEQUENCE [LARGE SCALE GENOMIC DNA]</scope>
</reference>
<dbReference type="RefSeq" id="XP_024583450.1">
    <property type="nucleotide sequence ID" value="XM_024718009.1"/>
</dbReference>
<evidence type="ECO:0000313" key="1">
    <source>
        <dbReference type="EMBL" id="CEG47081.1"/>
    </source>
</evidence>
<organism evidence="1 2">
    <name type="scientific">Plasmopara halstedii</name>
    <name type="common">Downy mildew of sunflower</name>
    <dbReference type="NCBI Taxonomy" id="4781"/>
    <lineage>
        <taxon>Eukaryota</taxon>
        <taxon>Sar</taxon>
        <taxon>Stramenopiles</taxon>
        <taxon>Oomycota</taxon>
        <taxon>Peronosporomycetes</taxon>
        <taxon>Peronosporales</taxon>
        <taxon>Peronosporaceae</taxon>
        <taxon>Plasmopara</taxon>
    </lineage>
</organism>
<accession>A0A0P1B023</accession>
<sequence length="55" mass="6320">MGYVRRSKFGPEEPARKSDVEMHNKLLSAMFAYVRLSKEFALIFQVLFGANKIPT</sequence>
<proteinExistence type="predicted"/>
<dbReference type="GeneID" id="36398794"/>
<dbReference type="EMBL" id="CCYD01002371">
    <property type="protein sequence ID" value="CEG47081.1"/>
    <property type="molecule type" value="Genomic_DNA"/>
</dbReference>